<feature type="non-terminal residue" evidence="1">
    <location>
        <position position="1"/>
    </location>
</feature>
<feature type="non-terminal residue" evidence="1">
    <location>
        <position position="64"/>
    </location>
</feature>
<name>A0ABD1D494_CULPP</name>
<accession>A0ABD1D494</accession>
<dbReference type="EMBL" id="JBEHCU010007708">
    <property type="protein sequence ID" value="KAL1392931.1"/>
    <property type="molecule type" value="Genomic_DNA"/>
</dbReference>
<evidence type="ECO:0000313" key="1">
    <source>
        <dbReference type="EMBL" id="KAL1392931.1"/>
    </source>
</evidence>
<dbReference type="AlphaFoldDB" id="A0ABD1D494"/>
<gene>
    <name evidence="1" type="ORF">pipiens_020209</name>
</gene>
<evidence type="ECO:0000313" key="2">
    <source>
        <dbReference type="Proteomes" id="UP001562425"/>
    </source>
</evidence>
<reference evidence="1 2" key="1">
    <citation type="submission" date="2024-05" db="EMBL/GenBank/DDBJ databases">
        <title>Culex pipiens pipiens assembly and annotation.</title>
        <authorList>
            <person name="Alout H."/>
            <person name="Durand T."/>
        </authorList>
    </citation>
    <scope>NUCLEOTIDE SEQUENCE [LARGE SCALE GENOMIC DNA]</scope>
    <source>
        <strain evidence="1">HA-2024</strain>
        <tissue evidence="1">Whole body</tissue>
    </source>
</reference>
<keyword evidence="2" id="KW-1185">Reference proteome</keyword>
<sequence>RYPTAGSAGLPNPVTIGEIEYGKVPTGSARHSAAGSAGFPKPVVASGSEFWNLVAVCETDDADT</sequence>
<comment type="caution">
    <text evidence="1">The sequence shown here is derived from an EMBL/GenBank/DDBJ whole genome shotgun (WGS) entry which is preliminary data.</text>
</comment>
<protein>
    <submittedName>
        <fullName evidence="1">Uncharacterized protein</fullName>
    </submittedName>
</protein>
<organism evidence="1 2">
    <name type="scientific">Culex pipiens pipiens</name>
    <name type="common">Northern house mosquito</name>
    <dbReference type="NCBI Taxonomy" id="38569"/>
    <lineage>
        <taxon>Eukaryota</taxon>
        <taxon>Metazoa</taxon>
        <taxon>Ecdysozoa</taxon>
        <taxon>Arthropoda</taxon>
        <taxon>Hexapoda</taxon>
        <taxon>Insecta</taxon>
        <taxon>Pterygota</taxon>
        <taxon>Neoptera</taxon>
        <taxon>Endopterygota</taxon>
        <taxon>Diptera</taxon>
        <taxon>Nematocera</taxon>
        <taxon>Culicoidea</taxon>
        <taxon>Culicidae</taxon>
        <taxon>Culicinae</taxon>
        <taxon>Culicini</taxon>
        <taxon>Culex</taxon>
        <taxon>Culex</taxon>
    </lineage>
</organism>
<dbReference type="Proteomes" id="UP001562425">
    <property type="component" value="Unassembled WGS sequence"/>
</dbReference>
<proteinExistence type="predicted"/>